<dbReference type="InterPro" id="IPR011146">
    <property type="entry name" value="HIT-like"/>
</dbReference>
<gene>
    <name evidence="3" type="ORF">ACFOUW_11770</name>
</gene>
<dbReference type="PANTHER" id="PTHR46648">
    <property type="entry name" value="HIT FAMILY PROTEIN 1"/>
    <property type="match status" value="1"/>
</dbReference>
<dbReference type="InterPro" id="IPR001310">
    <property type="entry name" value="Histidine_triad_HIT"/>
</dbReference>
<protein>
    <submittedName>
        <fullName evidence="3">HIT family protein</fullName>
        <ecNumber evidence="3">2.1.1.-</ecNumber>
    </submittedName>
</protein>
<dbReference type="Proteomes" id="UP001595699">
    <property type="component" value="Unassembled WGS sequence"/>
</dbReference>
<dbReference type="Pfam" id="PF01230">
    <property type="entry name" value="HIT"/>
    <property type="match status" value="1"/>
</dbReference>
<evidence type="ECO:0000313" key="3">
    <source>
        <dbReference type="EMBL" id="MFC3761518.1"/>
    </source>
</evidence>
<evidence type="ECO:0000259" key="2">
    <source>
        <dbReference type="PROSITE" id="PS51084"/>
    </source>
</evidence>
<dbReference type="EC" id="2.1.1.-" evidence="3"/>
<comment type="caution">
    <text evidence="3">The sequence shown here is derived from an EMBL/GenBank/DDBJ whole genome shotgun (WGS) entry which is preliminary data.</text>
</comment>
<keyword evidence="3" id="KW-0808">Transferase</keyword>
<sequence>MTRSHEPDGYQCPFCTLLRGESTPISTPENIVYRDEQTAVVVSPHWWETNPVNLLVVPVEHVENLYVLPPALGTPLLATARRAALALIETYGCEGTSLRQHNEPAGNQDVWHLHFHVVPRWHDDAFQRGEHVMRAVPLAEQHEHSARLRGASSWRS</sequence>
<reference evidence="4" key="1">
    <citation type="journal article" date="2019" name="Int. J. Syst. Evol. Microbiol.">
        <title>The Global Catalogue of Microorganisms (GCM) 10K type strain sequencing project: providing services to taxonomists for standard genome sequencing and annotation.</title>
        <authorList>
            <consortium name="The Broad Institute Genomics Platform"/>
            <consortium name="The Broad Institute Genome Sequencing Center for Infectious Disease"/>
            <person name="Wu L."/>
            <person name="Ma J."/>
        </authorList>
    </citation>
    <scope>NUCLEOTIDE SEQUENCE [LARGE SCALE GENOMIC DNA]</scope>
    <source>
        <strain evidence="4">CGMCC 4.7241</strain>
    </source>
</reference>
<dbReference type="InterPro" id="IPR036265">
    <property type="entry name" value="HIT-like_sf"/>
</dbReference>
<dbReference type="RefSeq" id="WP_205113974.1">
    <property type="nucleotide sequence ID" value="NZ_JAFBCM010000001.1"/>
</dbReference>
<evidence type="ECO:0000256" key="1">
    <source>
        <dbReference type="PROSITE-ProRule" id="PRU00464"/>
    </source>
</evidence>
<dbReference type="SUPFAM" id="SSF54197">
    <property type="entry name" value="HIT-like"/>
    <property type="match status" value="1"/>
</dbReference>
<feature type="short sequence motif" description="Histidine triad motif" evidence="1">
    <location>
        <begin position="112"/>
        <end position="116"/>
    </location>
</feature>
<dbReference type="EMBL" id="JBHRZH010000009">
    <property type="protein sequence ID" value="MFC3761518.1"/>
    <property type="molecule type" value="Genomic_DNA"/>
</dbReference>
<keyword evidence="4" id="KW-1185">Reference proteome</keyword>
<dbReference type="GO" id="GO:0008168">
    <property type="term" value="F:methyltransferase activity"/>
    <property type="evidence" value="ECO:0007669"/>
    <property type="project" value="UniProtKB-KW"/>
</dbReference>
<feature type="domain" description="HIT" evidence="2">
    <location>
        <begin position="13"/>
        <end position="127"/>
    </location>
</feature>
<dbReference type="PANTHER" id="PTHR46648:SF1">
    <property type="entry name" value="ADENOSINE 5'-MONOPHOSPHORAMIDASE HNT1"/>
    <property type="match status" value="1"/>
</dbReference>
<evidence type="ECO:0000313" key="4">
    <source>
        <dbReference type="Proteomes" id="UP001595699"/>
    </source>
</evidence>
<name>A0ABV7Y8U6_9ACTN</name>
<keyword evidence="3" id="KW-0489">Methyltransferase</keyword>
<accession>A0ABV7Y8U6</accession>
<dbReference type="GO" id="GO:0032259">
    <property type="term" value="P:methylation"/>
    <property type="evidence" value="ECO:0007669"/>
    <property type="project" value="UniProtKB-KW"/>
</dbReference>
<proteinExistence type="predicted"/>
<dbReference type="PROSITE" id="PS51084">
    <property type="entry name" value="HIT_2"/>
    <property type="match status" value="1"/>
</dbReference>
<dbReference type="Gene3D" id="3.30.428.10">
    <property type="entry name" value="HIT-like"/>
    <property type="match status" value="1"/>
</dbReference>
<organism evidence="3 4">
    <name type="scientific">Tenggerimyces flavus</name>
    <dbReference type="NCBI Taxonomy" id="1708749"/>
    <lineage>
        <taxon>Bacteria</taxon>
        <taxon>Bacillati</taxon>
        <taxon>Actinomycetota</taxon>
        <taxon>Actinomycetes</taxon>
        <taxon>Propionibacteriales</taxon>
        <taxon>Nocardioidaceae</taxon>
        <taxon>Tenggerimyces</taxon>
    </lineage>
</organism>